<gene>
    <name evidence="1" type="ORF">MSPICULIGERA_LOCUS2012</name>
</gene>
<accession>A0AA36FQQ3</accession>
<name>A0AA36FQQ3_9BILA</name>
<dbReference type="Proteomes" id="UP001177023">
    <property type="component" value="Unassembled WGS sequence"/>
</dbReference>
<feature type="non-terminal residue" evidence="1">
    <location>
        <position position="1"/>
    </location>
</feature>
<dbReference type="EMBL" id="CATQJA010000607">
    <property type="protein sequence ID" value="CAJ0562032.1"/>
    <property type="molecule type" value="Genomic_DNA"/>
</dbReference>
<dbReference type="AlphaFoldDB" id="A0AA36FQQ3"/>
<keyword evidence="2" id="KW-1185">Reference proteome</keyword>
<comment type="caution">
    <text evidence="1">The sequence shown here is derived from an EMBL/GenBank/DDBJ whole genome shotgun (WGS) entry which is preliminary data.</text>
</comment>
<evidence type="ECO:0000313" key="1">
    <source>
        <dbReference type="EMBL" id="CAJ0562032.1"/>
    </source>
</evidence>
<proteinExistence type="predicted"/>
<protein>
    <submittedName>
        <fullName evidence="1">Uncharacterized protein</fullName>
    </submittedName>
</protein>
<organism evidence="1 2">
    <name type="scientific">Mesorhabditis spiculigera</name>
    <dbReference type="NCBI Taxonomy" id="96644"/>
    <lineage>
        <taxon>Eukaryota</taxon>
        <taxon>Metazoa</taxon>
        <taxon>Ecdysozoa</taxon>
        <taxon>Nematoda</taxon>
        <taxon>Chromadorea</taxon>
        <taxon>Rhabditida</taxon>
        <taxon>Rhabditina</taxon>
        <taxon>Rhabditomorpha</taxon>
        <taxon>Rhabditoidea</taxon>
        <taxon>Rhabditidae</taxon>
        <taxon>Mesorhabditinae</taxon>
        <taxon>Mesorhabditis</taxon>
    </lineage>
</organism>
<evidence type="ECO:0000313" key="2">
    <source>
        <dbReference type="Proteomes" id="UP001177023"/>
    </source>
</evidence>
<reference evidence="1" key="1">
    <citation type="submission" date="2023-06" db="EMBL/GenBank/DDBJ databases">
        <authorList>
            <person name="Delattre M."/>
        </authorList>
    </citation>
    <scope>NUCLEOTIDE SEQUENCE</scope>
    <source>
        <strain evidence="1">AF72</strain>
    </source>
</reference>
<sequence>MFTVSIDYLDRRRPPQHIDVAAQVEAVTLLEQDSDAALHLQAMFQKYLAEEYGPEIDTMCFRCAPPNADVVLMTRRHRVRRRGARLYDEARHDELDHVTMSITNFPASRSESCEALLPRRVYAIPNRPYSFPDISKPVAGFYRVLASCAYDRLDVL</sequence>